<sequence length="497" mass="56386">MKKFELVFIPIPGSGHLASMFEMANSLLARDHRLAVTMIAIKLPLDAKVNEYIQSLYAQSLTNNSIKFIILPELPPPPNDENKIFFEVVLESYKPHVKQALISFLTTSTNHLVGFVLDSFCLTMVDVANEFKVPSYVYYTSSAAYLAFSLHLEQLYTQDNSSNEVIQQSKDSNVNFSVSSLVNQVPSKVIPSVFFINNFAVWFHEQAKRIRFDVKGVLINTFDELESHVISSLSTDSSLQLPPLYPVGPILHLNKNTETMDDRVVLKWLDDQPLQLVVFLCFGSRGAFQKDQVEEIARALERSRVRFVWSLRRPSGDVFQSSIDYTNFEDILPEGFLDRTKNIGRVMKWAKNIGRVMKWAPQVEILGHPTIGGFVSHCGLNSTLESLWYGIPMATWPMYAEQQFNAFELVVELGLAVEITIDYQNDLKELDKPRILSAEEIEKGIRKLMDDNNNEIRKKVKKKSEECRKSVIEGGSSFISLGKFIDDVLINSPRGAN</sequence>
<comment type="pathway">
    <text evidence="1">Secondary metabolite biosynthesis; terpenoid biosynthesis.</text>
</comment>
<dbReference type="SUPFAM" id="SSF53756">
    <property type="entry name" value="UDP-Glycosyltransferase/glycogen phosphorylase"/>
    <property type="match status" value="1"/>
</dbReference>
<dbReference type="CDD" id="cd03784">
    <property type="entry name" value="GT1_Gtf-like"/>
    <property type="match status" value="1"/>
</dbReference>
<proteinExistence type="inferred from homology"/>
<keyword evidence="4" id="KW-0328">Glycosyltransferase</keyword>
<gene>
    <name evidence="7" type="primary">LOC103502475</name>
</gene>
<dbReference type="GO" id="GO:0035251">
    <property type="term" value="F:UDP-glucosyltransferase activity"/>
    <property type="evidence" value="ECO:0007669"/>
    <property type="project" value="InterPro"/>
</dbReference>
<dbReference type="KEGG" id="cmo:103502475"/>
<dbReference type="InterPro" id="IPR050481">
    <property type="entry name" value="UDP-glycosyltransf_plant"/>
</dbReference>
<evidence type="ECO:0000256" key="4">
    <source>
        <dbReference type="RuleBase" id="RU003718"/>
    </source>
</evidence>
<evidence type="ECO:0000256" key="1">
    <source>
        <dbReference type="ARBA" id="ARBA00004721"/>
    </source>
</evidence>
<dbReference type="PROSITE" id="PS00375">
    <property type="entry name" value="UDPGT"/>
    <property type="match status" value="1"/>
</dbReference>
<name>A0A1S3CLY9_CUCME</name>
<organism evidence="6 7">
    <name type="scientific">Cucumis melo</name>
    <name type="common">Muskmelon</name>
    <dbReference type="NCBI Taxonomy" id="3656"/>
    <lineage>
        <taxon>Eukaryota</taxon>
        <taxon>Viridiplantae</taxon>
        <taxon>Streptophyta</taxon>
        <taxon>Embryophyta</taxon>
        <taxon>Tracheophyta</taxon>
        <taxon>Spermatophyta</taxon>
        <taxon>Magnoliopsida</taxon>
        <taxon>eudicotyledons</taxon>
        <taxon>Gunneridae</taxon>
        <taxon>Pentapetalae</taxon>
        <taxon>rosids</taxon>
        <taxon>fabids</taxon>
        <taxon>Cucurbitales</taxon>
        <taxon>Cucurbitaceae</taxon>
        <taxon>Benincaseae</taxon>
        <taxon>Cucumis</taxon>
    </lineage>
</organism>
<dbReference type="AlphaFoldDB" id="A0A1S3CLY9"/>
<keyword evidence="3 4" id="KW-0808">Transferase</keyword>
<dbReference type="Proteomes" id="UP001652600">
    <property type="component" value="Chromosome 7"/>
</dbReference>
<dbReference type="GeneID" id="103502475"/>
<keyword evidence="6" id="KW-1185">Reference proteome</keyword>
<dbReference type="PANTHER" id="PTHR48048">
    <property type="entry name" value="GLYCOSYLTRANSFERASE"/>
    <property type="match status" value="1"/>
</dbReference>
<dbReference type="InParanoid" id="A0A1S3CLY9"/>
<dbReference type="InterPro" id="IPR035595">
    <property type="entry name" value="UDP_glycos_trans_CS"/>
</dbReference>
<reference evidence="7" key="1">
    <citation type="submission" date="2025-08" db="UniProtKB">
        <authorList>
            <consortium name="RefSeq"/>
        </authorList>
    </citation>
    <scope>IDENTIFICATION</scope>
    <source>
        <tissue evidence="7">Stem</tissue>
    </source>
</reference>
<accession>A0A1S3CLY9</accession>
<dbReference type="EC" id="2.4.1.-" evidence="5"/>
<dbReference type="eggNOG" id="KOG1192">
    <property type="taxonomic scope" value="Eukaryota"/>
</dbReference>
<dbReference type="PANTHER" id="PTHR48048:SF45">
    <property type="entry name" value="GLYCOSYLTRANSFERASE"/>
    <property type="match status" value="1"/>
</dbReference>
<evidence type="ECO:0000256" key="5">
    <source>
        <dbReference type="RuleBase" id="RU362057"/>
    </source>
</evidence>
<evidence type="ECO:0000256" key="3">
    <source>
        <dbReference type="ARBA" id="ARBA00022679"/>
    </source>
</evidence>
<protein>
    <recommendedName>
        <fullName evidence="5">Glycosyltransferase</fullName>
        <ecNumber evidence="5">2.4.1.-</ecNumber>
    </recommendedName>
</protein>
<dbReference type="Gramene" id="MELO3C026367.2.1">
    <property type="protein sequence ID" value="MELO3C026367.2.1"/>
    <property type="gene ID" value="MELO3C026367.2"/>
</dbReference>
<evidence type="ECO:0000256" key="2">
    <source>
        <dbReference type="ARBA" id="ARBA00009995"/>
    </source>
</evidence>
<comment type="similarity">
    <text evidence="2 4">Belongs to the UDP-glycosyltransferase family.</text>
</comment>
<dbReference type="InterPro" id="IPR002213">
    <property type="entry name" value="UDP_glucos_trans"/>
</dbReference>
<dbReference type="Gene3D" id="3.40.50.2000">
    <property type="entry name" value="Glycogen Phosphorylase B"/>
    <property type="match status" value="2"/>
</dbReference>
<evidence type="ECO:0000313" key="6">
    <source>
        <dbReference type="Proteomes" id="UP001652600"/>
    </source>
</evidence>
<dbReference type="Pfam" id="PF00201">
    <property type="entry name" value="UDPGT"/>
    <property type="match status" value="1"/>
</dbReference>
<dbReference type="RefSeq" id="XP_008464637.2">
    <property type="nucleotide sequence ID" value="XM_008466415.3"/>
</dbReference>
<evidence type="ECO:0000313" key="7">
    <source>
        <dbReference type="RefSeq" id="XP_008464637.2"/>
    </source>
</evidence>